<dbReference type="STRING" id="155865.SAMN05216515_11340"/>
<sequence length="316" mass="35311">MIVNGLIYGMFLGGVLLSQYPLLMSTLHGLLFRLRIRADLIRRPETARYRAYGPFLSHICKLTESTGMSGLFGRPEVFVRVSVLLGAGIAGALNWVTGPVFAVITGIFSALLPYMGLRLKLNQKRVGSSREGDTMLRELLSCYKIHDSNMKEAIEAAAAGLEGAPHAKRLLYDLAGGLNRSYTREDIRRELDVFRYSLDTAWGGALTQIIYFAMVRGIRVTDSLEDLTVSLIRSREVVEHAKRENSESVLMLRYLAPMCYLLSVFCACRFFGFTPARFLHYQFGTKLGLEWFIILTGAFVLGTAVSAVLSREKMDI</sequence>
<dbReference type="OrthoDB" id="2079042at2"/>
<dbReference type="Proteomes" id="UP000198817">
    <property type="component" value="Unassembled WGS sequence"/>
</dbReference>
<evidence type="ECO:0000256" key="1">
    <source>
        <dbReference type="SAM" id="Phobius"/>
    </source>
</evidence>
<feature type="transmembrane region" description="Helical" evidence="1">
    <location>
        <begin position="252"/>
        <end position="272"/>
    </location>
</feature>
<feature type="transmembrane region" description="Helical" evidence="1">
    <location>
        <begin position="6"/>
        <end position="32"/>
    </location>
</feature>
<accession>A0A1I7H4X9</accession>
<protein>
    <recommendedName>
        <fullName evidence="4">Type II secretion system protein GspF domain-containing protein</fullName>
    </recommendedName>
</protein>
<feature type="transmembrane region" description="Helical" evidence="1">
    <location>
        <begin position="99"/>
        <end position="117"/>
    </location>
</feature>
<evidence type="ECO:0000313" key="3">
    <source>
        <dbReference type="Proteomes" id="UP000198817"/>
    </source>
</evidence>
<feature type="transmembrane region" description="Helical" evidence="1">
    <location>
        <begin position="292"/>
        <end position="310"/>
    </location>
</feature>
<dbReference type="EMBL" id="FPBT01000012">
    <property type="protein sequence ID" value="SFU55740.1"/>
    <property type="molecule type" value="Genomic_DNA"/>
</dbReference>
<proteinExistence type="predicted"/>
<gene>
    <name evidence="2" type="ORF">SAMN05216508_11219</name>
</gene>
<organism evidence="2 3">
    <name type="scientific">Eubacterium pyruvativorans</name>
    <dbReference type="NCBI Taxonomy" id="155865"/>
    <lineage>
        <taxon>Bacteria</taxon>
        <taxon>Bacillati</taxon>
        <taxon>Bacillota</taxon>
        <taxon>Clostridia</taxon>
        <taxon>Eubacteriales</taxon>
        <taxon>Eubacteriaceae</taxon>
        <taxon>Eubacterium</taxon>
    </lineage>
</organism>
<keyword evidence="1" id="KW-1133">Transmembrane helix</keyword>
<keyword evidence="1" id="KW-0472">Membrane</keyword>
<name>A0A1I7H4X9_9FIRM</name>
<reference evidence="2 3" key="1">
    <citation type="submission" date="2016-10" db="EMBL/GenBank/DDBJ databases">
        <authorList>
            <person name="de Groot N.N."/>
        </authorList>
    </citation>
    <scope>NUCLEOTIDE SEQUENCE [LARGE SCALE GENOMIC DNA]</scope>
    <source>
        <strain evidence="2 3">KHGC13</strain>
    </source>
</reference>
<evidence type="ECO:0008006" key="4">
    <source>
        <dbReference type="Google" id="ProtNLM"/>
    </source>
</evidence>
<dbReference type="AlphaFoldDB" id="A0A1I7H4X9"/>
<keyword evidence="1" id="KW-0812">Transmembrane</keyword>
<dbReference type="RefSeq" id="WP_090471220.1">
    <property type="nucleotide sequence ID" value="NZ_FOWF01000013.1"/>
</dbReference>
<keyword evidence="3" id="KW-1185">Reference proteome</keyword>
<feature type="transmembrane region" description="Helical" evidence="1">
    <location>
        <begin position="77"/>
        <end position="93"/>
    </location>
</feature>
<evidence type="ECO:0000313" key="2">
    <source>
        <dbReference type="EMBL" id="SFU55740.1"/>
    </source>
</evidence>